<feature type="active site" evidence="1">
    <location>
        <position position="260"/>
    </location>
</feature>
<reference evidence="3 4" key="1">
    <citation type="submission" date="2020-10" db="EMBL/GenBank/DDBJ databases">
        <title>Wide distribution of Phycisphaera-like planctomycetes from WD2101 soil group in peatlands and genome analysis of the first cultivated representative.</title>
        <authorList>
            <person name="Dedysh S.N."/>
            <person name="Beletsky A.V."/>
            <person name="Ivanova A."/>
            <person name="Kulichevskaya I.S."/>
            <person name="Suzina N.E."/>
            <person name="Philippov D.A."/>
            <person name="Rakitin A.L."/>
            <person name="Mardanov A.V."/>
            <person name="Ravin N.V."/>
        </authorList>
    </citation>
    <scope>NUCLEOTIDE SEQUENCE [LARGE SCALE GENOMIC DNA]</scope>
    <source>
        <strain evidence="3 4">M1803</strain>
    </source>
</reference>
<dbReference type="GO" id="GO:0005737">
    <property type="term" value="C:cytoplasm"/>
    <property type="evidence" value="ECO:0007669"/>
    <property type="project" value="TreeGrafter"/>
</dbReference>
<dbReference type="Pfam" id="PF00648">
    <property type="entry name" value="Peptidase_C2"/>
    <property type="match status" value="1"/>
</dbReference>
<accession>A0A7M2X110</accession>
<evidence type="ECO:0000313" key="4">
    <source>
        <dbReference type="Proteomes" id="UP000593765"/>
    </source>
</evidence>
<keyword evidence="1" id="KW-0645">Protease</keyword>
<feature type="domain" description="Calpain catalytic" evidence="2">
    <location>
        <begin position="240"/>
        <end position="447"/>
    </location>
</feature>
<protein>
    <recommendedName>
        <fullName evidence="2">Calpain catalytic domain-containing protein</fullName>
    </recommendedName>
</protein>
<dbReference type="PRINTS" id="PR00313">
    <property type="entry name" value="CABNDNGRPT"/>
</dbReference>
<dbReference type="SUPFAM" id="SSF51120">
    <property type="entry name" value="beta-Roll"/>
    <property type="match status" value="1"/>
</dbReference>
<dbReference type="AlphaFoldDB" id="A0A7M2X110"/>
<dbReference type="SMART" id="SM00230">
    <property type="entry name" value="CysPc"/>
    <property type="match status" value="1"/>
</dbReference>
<feature type="active site" evidence="1">
    <location>
        <position position="444"/>
    </location>
</feature>
<dbReference type="EMBL" id="CP063458">
    <property type="protein sequence ID" value="QOV91427.1"/>
    <property type="molecule type" value="Genomic_DNA"/>
</dbReference>
<proteinExistence type="predicted"/>
<keyword evidence="1" id="KW-0378">Hydrolase</keyword>
<dbReference type="PANTHER" id="PTHR10183:SF382">
    <property type="entry name" value="CALPAIN-15"/>
    <property type="match status" value="1"/>
</dbReference>
<organism evidence="3 4">
    <name type="scientific">Humisphaera borealis</name>
    <dbReference type="NCBI Taxonomy" id="2807512"/>
    <lineage>
        <taxon>Bacteria</taxon>
        <taxon>Pseudomonadati</taxon>
        <taxon>Planctomycetota</taxon>
        <taxon>Phycisphaerae</taxon>
        <taxon>Tepidisphaerales</taxon>
        <taxon>Tepidisphaeraceae</taxon>
        <taxon>Humisphaera</taxon>
    </lineage>
</organism>
<name>A0A7M2X110_9BACT</name>
<dbReference type="InterPro" id="IPR001343">
    <property type="entry name" value="Hemolysn_Ca-bd"/>
</dbReference>
<gene>
    <name evidence="3" type="ORF">IPV69_08755</name>
</gene>
<dbReference type="PROSITE" id="PS50203">
    <property type="entry name" value="CALPAIN_CAT"/>
    <property type="match status" value="1"/>
</dbReference>
<dbReference type="Proteomes" id="UP000593765">
    <property type="component" value="Chromosome"/>
</dbReference>
<dbReference type="GO" id="GO:0004198">
    <property type="term" value="F:calcium-dependent cysteine-type endopeptidase activity"/>
    <property type="evidence" value="ECO:0007669"/>
    <property type="project" value="InterPro"/>
</dbReference>
<dbReference type="GO" id="GO:0006508">
    <property type="term" value="P:proteolysis"/>
    <property type="evidence" value="ECO:0007669"/>
    <property type="project" value="UniProtKB-KW"/>
</dbReference>
<dbReference type="InterPro" id="IPR038765">
    <property type="entry name" value="Papain-like_cys_pep_sf"/>
</dbReference>
<dbReference type="GO" id="GO:0005509">
    <property type="term" value="F:calcium ion binding"/>
    <property type="evidence" value="ECO:0007669"/>
    <property type="project" value="InterPro"/>
</dbReference>
<dbReference type="RefSeq" id="WP_206294704.1">
    <property type="nucleotide sequence ID" value="NZ_CP063458.1"/>
</dbReference>
<dbReference type="InterPro" id="IPR022684">
    <property type="entry name" value="Calpain_cysteine_protease"/>
</dbReference>
<evidence type="ECO:0000313" key="3">
    <source>
        <dbReference type="EMBL" id="QOV91427.1"/>
    </source>
</evidence>
<keyword evidence="4" id="KW-1185">Reference proteome</keyword>
<evidence type="ECO:0000256" key="1">
    <source>
        <dbReference type="PROSITE-ProRule" id="PRU00239"/>
    </source>
</evidence>
<dbReference type="PANTHER" id="PTHR10183">
    <property type="entry name" value="CALPAIN"/>
    <property type="match status" value="1"/>
</dbReference>
<dbReference type="Gene3D" id="2.150.10.10">
    <property type="entry name" value="Serralysin-like metalloprotease, C-terminal"/>
    <property type="match status" value="1"/>
</dbReference>
<feature type="active site" evidence="1">
    <location>
        <position position="423"/>
    </location>
</feature>
<dbReference type="SUPFAM" id="SSF54001">
    <property type="entry name" value="Cysteine proteinases"/>
    <property type="match status" value="1"/>
</dbReference>
<keyword evidence="1" id="KW-0788">Thiol protease</keyword>
<dbReference type="InterPro" id="IPR011049">
    <property type="entry name" value="Serralysin-like_metalloprot_C"/>
</dbReference>
<dbReference type="KEGG" id="hbs:IPV69_08755"/>
<dbReference type="Pfam" id="PF00353">
    <property type="entry name" value="HemolysinCabind"/>
    <property type="match status" value="1"/>
</dbReference>
<sequence>MFRSLVNAFRMSKTSHQTSTKAAKATKSISHFEQLEGRQLMSATYALQPVAATTAPALVITASAKADNIQFSRTATGGIAVSAEGKLVGVITKTVSQIVVNALGGNDRIIVDANVTVPATLNGGDGNDFLRGGGAKDILAGGNGNDTLVSIGGGSTDMLSGGAGRDGFWLDSTDTVSDADSAENGVGAVHKISSFVSYKTMVGGKAVTVTPSKELLGQNFADSDVSGYNAVGTINVKNQPLFSAAGPAADDIRQGNVGSCYFISTLSSVAAKNAERIRQSVVDLGDGTFAVRLKNGAADAYVRVDADLPMGKDGQLMGCRLGAGNSSWVAIMEKALTMFRTKSGNFANNGFASYKRIDGGFLDEGMGYLGVKNIEANKFGMNPFANGMAMFNWIATKAQQGKIVTFGTGKIGTFSGTPAVELHAYSVAGLSQDMFGQPILVLRNPWAKDGPIQQGANDGYIGLTMNEAMYVCAGVSAGNA</sequence>
<dbReference type="InterPro" id="IPR001300">
    <property type="entry name" value="Peptidase_C2_calpain_cat"/>
</dbReference>
<evidence type="ECO:0000259" key="2">
    <source>
        <dbReference type="PROSITE" id="PS50203"/>
    </source>
</evidence>